<accession>A0A941DQS1</accession>
<evidence type="ECO:0000256" key="3">
    <source>
        <dbReference type="ARBA" id="ARBA00023163"/>
    </source>
</evidence>
<comment type="caution">
    <text evidence="6">The sequence shown here is derived from an EMBL/GenBank/DDBJ whole genome shotgun (WGS) entry which is preliminary data.</text>
</comment>
<dbReference type="SUPFAM" id="SSF46955">
    <property type="entry name" value="Putative DNA-binding domain"/>
    <property type="match status" value="1"/>
</dbReference>
<keyword evidence="7" id="KW-1185">Reference proteome</keyword>
<keyword evidence="4" id="KW-0175">Coiled coil</keyword>
<reference evidence="6" key="1">
    <citation type="submission" date="2021-04" db="EMBL/GenBank/DDBJ databases">
        <title>novel species isolated from subtropical streams in China.</title>
        <authorList>
            <person name="Lu H."/>
        </authorList>
    </citation>
    <scope>NUCLEOTIDE SEQUENCE</scope>
    <source>
        <strain evidence="6">LFS511W</strain>
    </source>
</reference>
<dbReference type="PROSITE" id="PS00552">
    <property type="entry name" value="HTH_MERR_1"/>
    <property type="match status" value="1"/>
</dbReference>
<keyword evidence="2 6" id="KW-0238">DNA-binding</keyword>
<dbReference type="RefSeq" id="WP_212689376.1">
    <property type="nucleotide sequence ID" value="NZ_JAGSPN010000018.1"/>
</dbReference>
<evidence type="ECO:0000313" key="6">
    <source>
        <dbReference type="EMBL" id="MBR7784114.1"/>
    </source>
</evidence>
<dbReference type="PROSITE" id="PS50937">
    <property type="entry name" value="HTH_MERR_2"/>
    <property type="match status" value="1"/>
</dbReference>
<evidence type="ECO:0000256" key="2">
    <source>
        <dbReference type="ARBA" id="ARBA00023125"/>
    </source>
</evidence>
<keyword evidence="3" id="KW-0804">Transcription</keyword>
<dbReference type="InterPro" id="IPR000551">
    <property type="entry name" value="MerR-type_HTH_dom"/>
</dbReference>
<organism evidence="6 7">
    <name type="scientific">Undibacterium luofuense</name>
    <dbReference type="NCBI Taxonomy" id="2828733"/>
    <lineage>
        <taxon>Bacteria</taxon>
        <taxon>Pseudomonadati</taxon>
        <taxon>Pseudomonadota</taxon>
        <taxon>Betaproteobacteria</taxon>
        <taxon>Burkholderiales</taxon>
        <taxon>Oxalobacteraceae</taxon>
        <taxon>Undibacterium</taxon>
    </lineage>
</organism>
<gene>
    <name evidence="6" type="ORF">KDM89_18355</name>
</gene>
<dbReference type="InterPro" id="IPR009061">
    <property type="entry name" value="DNA-bd_dom_put_sf"/>
</dbReference>
<dbReference type="EMBL" id="JAGSPN010000018">
    <property type="protein sequence ID" value="MBR7784114.1"/>
    <property type="molecule type" value="Genomic_DNA"/>
</dbReference>
<dbReference type="GO" id="GO:0003700">
    <property type="term" value="F:DNA-binding transcription factor activity"/>
    <property type="evidence" value="ECO:0007669"/>
    <property type="project" value="InterPro"/>
</dbReference>
<dbReference type="SMART" id="SM00422">
    <property type="entry name" value="HTH_MERR"/>
    <property type="match status" value="1"/>
</dbReference>
<feature type="domain" description="HTH merR-type" evidence="5">
    <location>
        <begin position="1"/>
        <end position="68"/>
    </location>
</feature>
<name>A0A941DQS1_9BURK</name>
<proteinExistence type="predicted"/>
<dbReference type="Pfam" id="PF13411">
    <property type="entry name" value="MerR_1"/>
    <property type="match status" value="1"/>
</dbReference>
<dbReference type="PANTHER" id="PTHR30204">
    <property type="entry name" value="REDOX-CYCLING DRUG-SENSING TRANSCRIPTIONAL ACTIVATOR SOXR"/>
    <property type="match status" value="1"/>
</dbReference>
<evidence type="ECO:0000259" key="5">
    <source>
        <dbReference type="PROSITE" id="PS50937"/>
    </source>
</evidence>
<feature type="coiled-coil region" evidence="4">
    <location>
        <begin position="80"/>
        <end position="107"/>
    </location>
</feature>
<dbReference type="AlphaFoldDB" id="A0A941DQS1"/>
<dbReference type="GO" id="GO:0003677">
    <property type="term" value="F:DNA binding"/>
    <property type="evidence" value="ECO:0007669"/>
    <property type="project" value="UniProtKB-KW"/>
</dbReference>
<sequence length="117" mass="13552">MRIGELAQQTGVSRETLRFYESLGLLQARRSSNGYRDYDSAVVLLVTYIRRAQGLGFSLQEIGQRLPEVWQSVHPESKMREILQQKLSEIDVRINQLAELKQQLSEQLMQDCPLRNC</sequence>
<protein>
    <submittedName>
        <fullName evidence="6">MerR family DNA-binding transcriptional regulator</fullName>
    </submittedName>
</protein>
<dbReference type="Proteomes" id="UP000680067">
    <property type="component" value="Unassembled WGS sequence"/>
</dbReference>
<evidence type="ECO:0000256" key="4">
    <source>
        <dbReference type="SAM" id="Coils"/>
    </source>
</evidence>
<dbReference type="PRINTS" id="PR00040">
    <property type="entry name" value="HTHMERR"/>
</dbReference>
<evidence type="ECO:0000256" key="1">
    <source>
        <dbReference type="ARBA" id="ARBA00023015"/>
    </source>
</evidence>
<dbReference type="InterPro" id="IPR047057">
    <property type="entry name" value="MerR_fam"/>
</dbReference>
<dbReference type="PANTHER" id="PTHR30204:SF94">
    <property type="entry name" value="HEAVY METAL-DEPENDENT TRANSCRIPTIONAL REGULATOR HI_0293-RELATED"/>
    <property type="match status" value="1"/>
</dbReference>
<evidence type="ECO:0000313" key="7">
    <source>
        <dbReference type="Proteomes" id="UP000680067"/>
    </source>
</evidence>
<keyword evidence="1" id="KW-0805">Transcription regulation</keyword>
<dbReference type="Gene3D" id="1.10.1660.10">
    <property type="match status" value="1"/>
</dbReference>